<accession>K1Q3X8</accession>
<evidence type="ECO:0000313" key="3">
    <source>
        <dbReference type="EMBL" id="EKC31252.1"/>
    </source>
</evidence>
<dbReference type="PANTHER" id="PTHR43435">
    <property type="entry name" value="RIBULOKINASE"/>
    <property type="match status" value="1"/>
</dbReference>
<dbReference type="PANTHER" id="PTHR43435:SF4">
    <property type="entry name" value="FGGY CARBOHYDRATE KINASE DOMAIN-CONTAINING PROTEIN"/>
    <property type="match status" value="1"/>
</dbReference>
<evidence type="ECO:0000256" key="1">
    <source>
        <dbReference type="ARBA" id="ARBA00022679"/>
    </source>
</evidence>
<gene>
    <name evidence="3" type="ORF">CGI_10013091</name>
</gene>
<reference evidence="3" key="1">
    <citation type="journal article" date="2012" name="Nature">
        <title>The oyster genome reveals stress adaptation and complexity of shell formation.</title>
        <authorList>
            <person name="Zhang G."/>
            <person name="Fang X."/>
            <person name="Guo X."/>
            <person name="Li L."/>
            <person name="Luo R."/>
            <person name="Xu F."/>
            <person name="Yang P."/>
            <person name="Zhang L."/>
            <person name="Wang X."/>
            <person name="Qi H."/>
            <person name="Xiong Z."/>
            <person name="Que H."/>
            <person name="Xie Y."/>
            <person name="Holland P.W."/>
            <person name="Paps J."/>
            <person name="Zhu Y."/>
            <person name="Wu F."/>
            <person name="Chen Y."/>
            <person name="Wang J."/>
            <person name="Peng C."/>
            <person name="Meng J."/>
            <person name="Yang L."/>
            <person name="Liu J."/>
            <person name="Wen B."/>
            <person name="Zhang N."/>
            <person name="Huang Z."/>
            <person name="Zhu Q."/>
            <person name="Feng Y."/>
            <person name="Mount A."/>
            <person name="Hedgecock D."/>
            <person name="Xu Z."/>
            <person name="Liu Y."/>
            <person name="Domazet-Loso T."/>
            <person name="Du Y."/>
            <person name="Sun X."/>
            <person name="Zhang S."/>
            <person name="Liu B."/>
            <person name="Cheng P."/>
            <person name="Jiang X."/>
            <person name="Li J."/>
            <person name="Fan D."/>
            <person name="Wang W."/>
            <person name="Fu W."/>
            <person name="Wang T."/>
            <person name="Wang B."/>
            <person name="Zhang J."/>
            <person name="Peng Z."/>
            <person name="Li Y."/>
            <person name="Li N."/>
            <person name="Wang J."/>
            <person name="Chen M."/>
            <person name="He Y."/>
            <person name="Tan F."/>
            <person name="Song X."/>
            <person name="Zheng Q."/>
            <person name="Huang R."/>
            <person name="Yang H."/>
            <person name="Du X."/>
            <person name="Chen L."/>
            <person name="Yang M."/>
            <person name="Gaffney P.M."/>
            <person name="Wang S."/>
            <person name="Luo L."/>
            <person name="She Z."/>
            <person name="Ming Y."/>
            <person name="Huang W."/>
            <person name="Zhang S."/>
            <person name="Huang B."/>
            <person name="Zhang Y."/>
            <person name="Qu T."/>
            <person name="Ni P."/>
            <person name="Miao G."/>
            <person name="Wang J."/>
            <person name="Wang Q."/>
            <person name="Steinberg C.E."/>
            <person name="Wang H."/>
            <person name="Li N."/>
            <person name="Qian L."/>
            <person name="Zhang G."/>
            <person name="Li Y."/>
            <person name="Yang H."/>
            <person name="Liu X."/>
            <person name="Wang J."/>
            <person name="Yin Y."/>
            <person name="Wang J."/>
        </authorList>
    </citation>
    <scope>NUCLEOTIDE SEQUENCE [LARGE SCALE GENOMIC DNA]</scope>
    <source>
        <strain evidence="3">05x7-T-G4-1.051#20</strain>
    </source>
</reference>
<dbReference type="GO" id="GO:0005737">
    <property type="term" value="C:cytoplasm"/>
    <property type="evidence" value="ECO:0007669"/>
    <property type="project" value="TreeGrafter"/>
</dbReference>
<protein>
    <submittedName>
        <fullName evidence="3">FGGY carbohydrate kinase domain-containing protein</fullName>
    </submittedName>
</protein>
<name>K1Q3X8_MAGGI</name>
<dbReference type="AlphaFoldDB" id="K1Q3X8"/>
<organism evidence="3">
    <name type="scientific">Magallana gigas</name>
    <name type="common">Pacific oyster</name>
    <name type="synonym">Crassostrea gigas</name>
    <dbReference type="NCBI Taxonomy" id="29159"/>
    <lineage>
        <taxon>Eukaryota</taxon>
        <taxon>Metazoa</taxon>
        <taxon>Spiralia</taxon>
        <taxon>Lophotrochozoa</taxon>
        <taxon>Mollusca</taxon>
        <taxon>Bivalvia</taxon>
        <taxon>Autobranchia</taxon>
        <taxon>Pteriomorphia</taxon>
        <taxon>Ostreida</taxon>
        <taxon>Ostreoidea</taxon>
        <taxon>Ostreidae</taxon>
        <taxon>Magallana</taxon>
    </lineage>
</organism>
<dbReference type="GO" id="GO:0019150">
    <property type="term" value="F:D-ribulokinase activity"/>
    <property type="evidence" value="ECO:0007669"/>
    <property type="project" value="TreeGrafter"/>
</dbReference>
<dbReference type="Gene3D" id="3.30.420.40">
    <property type="match status" value="1"/>
</dbReference>
<dbReference type="InterPro" id="IPR043129">
    <property type="entry name" value="ATPase_NBD"/>
</dbReference>
<evidence type="ECO:0000256" key="2">
    <source>
        <dbReference type="ARBA" id="ARBA00022777"/>
    </source>
</evidence>
<dbReference type="HOGENOM" id="CLU_2266278_0_0_1"/>
<dbReference type="InParanoid" id="K1Q3X8"/>
<proteinExistence type="predicted"/>
<sequence>MQREGRVLGIDEIIESHPAYIEAMKDAEALSKQSDALYFFLEGLPVVLPQEEESVLVGSAVLGASASKDFSTIQDAMLSMCGEGTVTEPSKSEAEYEKYKLCS</sequence>
<dbReference type="EMBL" id="JH815739">
    <property type="protein sequence ID" value="EKC31252.1"/>
    <property type="molecule type" value="Genomic_DNA"/>
</dbReference>
<keyword evidence="1" id="KW-0808">Transferase</keyword>
<keyword evidence="2 3" id="KW-0418">Kinase</keyword>
<dbReference type="GO" id="GO:0019321">
    <property type="term" value="P:pentose metabolic process"/>
    <property type="evidence" value="ECO:0007669"/>
    <property type="project" value="TreeGrafter"/>
</dbReference>
<dbReference type="SUPFAM" id="SSF53067">
    <property type="entry name" value="Actin-like ATPase domain"/>
    <property type="match status" value="1"/>
</dbReference>